<dbReference type="Pfam" id="PF13660">
    <property type="entry name" value="DUF4147"/>
    <property type="match status" value="1"/>
</dbReference>
<evidence type="ECO:0000259" key="1">
    <source>
        <dbReference type="Pfam" id="PF05161"/>
    </source>
</evidence>
<dbReference type="PANTHER" id="PTHR12227:SF0">
    <property type="entry name" value="GLYCERATE KINASE"/>
    <property type="match status" value="1"/>
</dbReference>
<dbReference type="RefSeq" id="WP_116976790.1">
    <property type="nucleotide sequence ID" value="NZ_QPMM01000008.1"/>
</dbReference>
<protein>
    <submittedName>
        <fullName evidence="3">Glycerate kinase</fullName>
    </submittedName>
</protein>
<organism evidence="3 4">
    <name type="scientific">Chitinophaga silvatica</name>
    <dbReference type="NCBI Taxonomy" id="2282649"/>
    <lineage>
        <taxon>Bacteria</taxon>
        <taxon>Pseudomonadati</taxon>
        <taxon>Bacteroidota</taxon>
        <taxon>Chitinophagia</taxon>
        <taxon>Chitinophagales</taxon>
        <taxon>Chitinophagaceae</taxon>
        <taxon>Chitinophaga</taxon>
    </lineage>
</organism>
<dbReference type="Gene3D" id="3.40.50.10180">
    <property type="entry name" value="Glycerate kinase, MOFRL-like N-terminal domain"/>
    <property type="match status" value="1"/>
</dbReference>
<dbReference type="InterPro" id="IPR025286">
    <property type="entry name" value="MOFRL_assoc_dom"/>
</dbReference>
<dbReference type="Pfam" id="PF05161">
    <property type="entry name" value="MOFRL"/>
    <property type="match status" value="1"/>
</dbReference>
<gene>
    <name evidence="3" type="ORF">DVR12_15885</name>
</gene>
<keyword evidence="3" id="KW-0808">Transferase</keyword>
<dbReference type="InterPro" id="IPR007835">
    <property type="entry name" value="MOFRL"/>
</dbReference>
<dbReference type="SUPFAM" id="SSF82544">
    <property type="entry name" value="GckA/TtuD-like"/>
    <property type="match status" value="1"/>
</dbReference>
<dbReference type="EMBL" id="QPMM01000008">
    <property type="protein sequence ID" value="RFS21379.1"/>
    <property type="molecule type" value="Genomic_DNA"/>
</dbReference>
<dbReference type="Gene3D" id="3.40.1480.10">
    <property type="entry name" value="MOFRL domain"/>
    <property type="match status" value="1"/>
</dbReference>
<keyword evidence="3" id="KW-0418">Kinase</keyword>
<dbReference type="GO" id="GO:0005737">
    <property type="term" value="C:cytoplasm"/>
    <property type="evidence" value="ECO:0007669"/>
    <property type="project" value="TreeGrafter"/>
</dbReference>
<dbReference type="InterPro" id="IPR039760">
    <property type="entry name" value="MOFRL_protein"/>
</dbReference>
<dbReference type="GO" id="GO:0008887">
    <property type="term" value="F:glycerate kinase activity"/>
    <property type="evidence" value="ECO:0007669"/>
    <property type="project" value="InterPro"/>
</dbReference>
<evidence type="ECO:0000259" key="2">
    <source>
        <dbReference type="Pfam" id="PF13660"/>
    </source>
</evidence>
<comment type="caution">
    <text evidence="3">The sequence shown here is derived from an EMBL/GenBank/DDBJ whole genome shotgun (WGS) entry which is preliminary data.</text>
</comment>
<evidence type="ECO:0000313" key="4">
    <source>
        <dbReference type="Proteomes" id="UP000260644"/>
    </source>
</evidence>
<feature type="domain" description="MOFRL" evidence="1">
    <location>
        <begin position="322"/>
        <end position="427"/>
    </location>
</feature>
<sequence>MNTDIENIFLAAVAAVHPEQLMQSNIIISGANTLLIAGISYTIPTDGKIWIFGAGKASAAMAREAEQILSPYFRLQGCIVTKYGHGMPLQNLELIEAGHPIPDSNSIAATVRILELSKLVAANDLVLFLLSGGASSLLADVHEGTTLSDIQTVFEALLKSGADIYEMNIVRKHLSAIKGGQLARLLAPARVCSLILSDVVGDDLSIIGSGPTVADPSTFQDCMTILEKYQLINKIPQVILQHIKEGVQGNIAETLKPGSKELSFTSNYLIGSNAIALSAAEKTAKELGYYSCQLSSTVTGNVDTVAKWLVNSALEYKGTLPACLLAGGETTVVVTGSGKGGRNQQFALTAARLIENYPQITILSAGTDGNDGPTEAAGAIVNASTIKKAKDLQLNPLVFLANNDAWTFFSKVGGLIITGPTNTNVMDIMVVLIRESEA</sequence>
<evidence type="ECO:0000313" key="3">
    <source>
        <dbReference type="EMBL" id="RFS21379.1"/>
    </source>
</evidence>
<dbReference type="AlphaFoldDB" id="A0A3E1Y8T2"/>
<dbReference type="OrthoDB" id="9766552at2"/>
<keyword evidence="4" id="KW-1185">Reference proteome</keyword>
<dbReference type="InterPro" id="IPR038614">
    <property type="entry name" value="GK_N_sf"/>
</dbReference>
<proteinExistence type="predicted"/>
<dbReference type="Proteomes" id="UP000260644">
    <property type="component" value="Unassembled WGS sequence"/>
</dbReference>
<feature type="domain" description="MOFRL-associated" evidence="2">
    <location>
        <begin position="5"/>
        <end position="243"/>
    </location>
</feature>
<dbReference type="FunFam" id="3.40.1480.10:FF:000002">
    <property type="entry name" value="Glycerate kinase"/>
    <property type="match status" value="1"/>
</dbReference>
<accession>A0A3E1Y8T2</accession>
<dbReference type="PANTHER" id="PTHR12227">
    <property type="entry name" value="GLYCERATE KINASE"/>
    <property type="match status" value="1"/>
</dbReference>
<dbReference type="InterPro" id="IPR037035">
    <property type="entry name" value="GK-like_C_sf"/>
</dbReference>
<reference evidence="3 4" key="1">
    <citation type="submission" date="2018-07" db="EMBL/GenBank/DDBJ databases">
        <title>Chitinophaga K2CV101002-2 sp. nov., isolated from a monsoon evergreen broad-leaved forest soil.</title>
        <authorList>
            <person name="Lv Y."/>
        </authorList>
    </citation>
    <scope>NUCLEOTIDE SEQUENCE [LARGE SCALE GENOMIC DNA]</scope>
    <source>
        <strain evidence="3 4">GDMCC 1.1288</strain>
    </source>
</reference>
<name>A0A3E1Y8T2_9BACT</name>